<proteinExistence type="predicted"/>
<sequence length="258" mass="28149">MTIRIHTAFTYDFAEPSDVLLQLEAAAIPEQTIVEAHLDVSHSEHFARVPAQDAIGERIWLRVVGRMSVDYRATVRVERMLADIATLPAVPFHKLPGETVQYLMASRYCPSDLFEEFVTSEFDALNGGAKIAAMRDWIEAHFTYKPGVSTSATTALESFVQRQGVCRDYAHVLITLARAAGVPARIASVYALGVDPQDFHAVAEVFLDGAWHLVDPTGMAVAGEMAKIGVGRDAADVSFLTSYGNATFCEQRVEVSAG</sequence>
<dbReference type="Gene3D" id="3.10.620.30">
    <property type="match status" value="1"/>
</dbReference>
<dbReference type="SMART" id="SM00460">
    <property type="entry name" value="TGc"/>
    <property type="match status" value="1"/>
</dbReference>
<organism evidence="2 3">
    <name type="scientific">Sphingomonas floccifaciens</name>
    <dbReference type="NCBI Taxonomy" id="1844115"/>
    <lineage>
        <taxon>Bacteria</taxon>
        <taxon>Pseudomonadati</taxon>
        <taxon>Pseudomonadota</taxon>
        <taxon>Alphaproteobacteria</taxon>
        <taxon>Sphingomonadales</taxon>
        <taxon>Sphingomonadaceae</taxon>
        <taxon>Sphingomonas</taxon>
    </lineage>
</organism>
<reference evidence="3" key="1">
    <citation type="journal article" date="2019" name="Int. J. Syst. Evol. Microbiol.">
        <title>The Global Catalogue of Microorganisms (GCM) 10K type strain sequencing project: providing services to taxonomists for standard genome sequencing and annotation.</title>
        <authorList>
            <consortium name="The Broad Institute Genomics Platform"/>
            <consortium name="The Broad Institute Genome Sequencing Center for Infectious Disease"/>
            <person name="Wu L."/>
            <person name="Ma J."/>
        </authorList>
    </citation>
    <scope>NUCLEOTIDE SEQUENCE [LARGE SCALE GENOMIC DNA]</scope>
    <source>
        <strain evidence="3">Q85</strain>
    </source>
</reference>
<feature type="domain" description="Transglutaminase-like" evidence="1">
    <location>
        <begin position="158"/>
        <end position="218"/>
    </location>
</feature>
<protein>
    <submittedName>
        <fullName evidence="2">Transglutaminase family protein</fullName>
    </submittedName>
</protein>
<evidence type="ECO:0000259" key="1">
    <source>
        <dbReference type="SMART" id="SM00460"/>
    </source>
</evidence>
<dbReference type="Pfam" id="PF01841">
    <property type="entry name" value="Transglut_core"/>
    <property type="match status" value="1"/>
</dbReference>
<dbReference type="PANTHER" id="PTHR33490:SF12">
    <property type="entry name" value="BLL5557 PROTEIN"/>
    <property type="match status" value="1"/>
</dbReference>
<dbReference type="SUPFAM" id="SSF54001">
    <property type="entry name" value="Cysteine proteinases"/>
    <property type="match status" value="1"/>
</dbReference>
<keyword evidence="3" id="KW-1185">Reference proteome</keyword>
<dbReference type="RefSeq" id="WP_380939235.1">
    <property type="nucleotide sequence ID" value="NZ_JBHUFC010000002.1"/>
</dbReference>
<dbReference type="Proteomes" id="UP001597283">
    <property type="component" value="Unassembled WGS sequence"/>
</dbReference>
<name>A0ABW4N9L7_9SPHN</name>
<evidence type="ECO:0000313" key="2">
    <source>
        <dbReference type="EMBL" id="MFD1786867.1"/>
    </source>
</evidence>
<dbReference type="Gene3D" id="2.60.40.2250">
    <property type="match status" value="1"/>
</dbReference>
<dbReference type="PANTHER" id="PTHR33490">
    <property type="entry name" value="BLR5614 PROTEIN-RELATED"/>
    <property type="match status" value="1"/>
</dbReference>
<gene>
    <name evidence="2" type="ORF">ACFSC3_04705</name>
</gene>
<evidence type="ECO:0000313" key="3">
    <source>
        <dbReference type="Proteomes" id="UP001597283"/>
    </source>
</evidence>
<dbReference type="InterPro" id="IPR002931">
    <property type="entry name" value="Transglutaminase-like"/>
</dbReference>
<accession>A0ABW4N9L7</accession>
<dbReference type="EMBL" id="JBHUFC010000002">
    <property type="protein sequence ID" value="MFD1786867.1"/>
    <property type="molecule type" value="Genomic_DNA"/>
</dbReference>
<comment type="caution">
    <text evidence="2">The sequence shown here is derived from an EMBL/GenBank/DDBJ whole genome shotgun (WGS) entry which is preliminary data.</text>
</comment>
<dbReference type="InterPro" id="IPR038765">
    <property type="entry name" value="Papain-like_cys_pep_sf"/>
</dbReference>